<comment type="caution">
    <text evidence="12">The sequence shown here is derived from an EMBL/GenBank/DDBJ whole genome shotgun (WGS) entry which is preliminary data.</text>
</comment>
<keyword evidence="7 10" id="KW-0119">Carbohydrate metabolism</keyword>
<evidence type="ECO:0000256" key="8">
    <source>
        <dbReference type="ARBA" id="ARBA00031423"/>
    </source>
</evidence>
<evidence type="ECO:0000256" key="9">
    <source>
        <dbReference type="ARBA" id="ARBA00031501"/>
    </source>
</evidence>
<dbReference type="Proteomes" id="UP000633263">
    <property type="component" value="Unassembled WGS sequence"/>
</dbReference>
<keyword evidence="6 10" id="KW-0808">Transferase</keyword>
<evidence type="ECO:0000256" key="11">
    <source>
        <dbReference type="SAM" id="MobiDB-lite"/>
    </source>
</evidence>
<comment type="similarity">
    <text evidence="2 10">Belongs to the disproportionating enzyme family.</text>
</comment>
<accession>A0ABQ2CNK4</accession>
<evidence type="ECO:0000256" key="7">
    <source>
        <dbReference type="ARBA" id="ARBA00023277"/>
    </source>
</evidence>
<dbReference type="RefSeq" id="WP_188635105.1">
    <property type="nucleotide sequence ID" value="NZ_BMNN01000001.1"/>
</dbReference>
<evidence type="ECO:0000256" key="1">
    <source>
        <dbReference type="ARBA" id="ARBA00000439"/>
    </source>
</evidence>
<protein>
    <recommendedName>
        <fullName evidence="4 10">4-alpha-glucanotransferase</fullName>
        <ecNumber evidence="3 10">2.4.1.25</ecNumber>
    </recommendedName>
    <alternativeName>
        <fullName evidence="8 10">Amylomaltase</fullName>
    </alternativeName>
    <alternativeName>
        <fullName evidence="9 10">Disproportionating enzyme</fullName>
    </alternativeName>
</protein>
<evidence type="ECO:0000256" key="4">
    <source>
        <dbReference type="ARBA" id="ARBA00020295"/>
    </source>
</evidence>
<dbReference type="Pfam" id="PF02446">
    <property type="entry name" value="Glyco_hydro_77"/>
    <property type="match status" value="1"/>
</dbReference>
<evidence type="ECO:0000256" key="10">
    <source>
        <dbReference type="RuleBase" id="RU361207"/>
    </source>
</evidence>
<dbReference type="InterPro" id="IPR017853">
    <property type="entry name" value="GH"/>
</dbReference>
<dbReference type="SUPFAM" id="SSF51445">
    <property type="entry name" value="(Trans)glycosidases"/>
    <property type="match status" value="1"/>
</dbReference>
<evidence type="ECO:0000313" key="13">
    <source>
        <dbReference type="Proteomes" id="UP000633263"/>
    </source>
</evidence>
<sequence length="685" mass="75402">MISQPLRELAEEAGILCQWNDAHGKLLNLDEDALRSVLGALGLPADSPEQADKSLRQLRRRKAAAESGPLLITDADQPIDLRGRLAAGSYCTIQREDGSRHEARVDSHGRLAAQPCGYHQLSCGEQQWTLACAPSRCPTVAELTGKGHIWGIAAQVYSLRRQNDGGLGDLGALQQLIGSAAALGADALAISPLHAMFSSLPDQYSPYSPSSRNHYNILHADPASLLGEAEMAQALRQCGLEEQATQLEQLDLIDWPAASALRLALLRHFHGRLAELPADLQQDFQQFRAQGGEALQLHCCHEALQRHMLDQGMGADWRKWPAPWQQPDTAEVRQFAAQHAGELDFHAFGQWLAARGLARAQELARESGMGIGLIADMAIGADPAGSFGWACQEQLLGRVSIGAPPDLLSRTGQNWGVAAFSPLGLQEHGYSAFIDMLRANLRHSGGLRIDHIMGLQRLWIIPEGESAGRGAYLSYPMDDLLRLLTLEAWRHRALIIGEDLGTVPAGLQEILGQRSILGMRVLQFEQQDSVLPPPRQWSAEALATTSTHDLPTTAGWLEGHDIHWRQQTDQIDAEDAAAARQQRTEEIRILDSALQQEQLPAADDDERLTSCLRYLGRTPAPLVLVPLEDVMASIEQPNMPGSDDRHPNWRRRWPDAAARMLEQPAPRERLKALDGERRDRNSQDD</sequence>
<dbReference type="EMBL" id="BMNN01000001">
    <property type="protein sequence ID" value="GGI92382.1"/>
    <property type="molecule type" value="Genomic_DNA"/>
</dbReference>
<dbReference type="InterPro" id="IPR003385">
    <property type="entry name" value="Glyco_hydro_77"/>
</dbReference>
<evidence type="ECO:0000256" key="2">
    <source>
        <dbReference type="ARBA" id="ARBA00005684"/>
    </source>
</evidence>
<evidence type="ECO:0000256" key="6">
    <source>
        <dbReference type="ARBA" id="ARBA00022679"/>
    </source>
</evidence>
<reference evidence="13" key="1">
    <citation type="journal article" date="2019" name="Int. J. Syst. Evol. Microbiol.">
        <title>The Global Catalogue of Microorganisms (GCM) 10K type strain sequencing project: providing services to taxonomists for standard genome sequencing and annotation.</title>
        <authorList>
            <consortium name="The Broad Institute Genomics Platform"/>
            <consortium name="The Broad Institute Genome Sequencing Center for Infectious Disease"/>
            <person name="Wu L."/>
            <person name="Ma J."/>
        </authorList>
    </citation>
    <scope>NUCLEOTIDE SEQUENCE [LARGE SCALE GENOMIC DNA]</scope>
    <source>
        <strain evidence="13">JCM 11590</strain>
    </source>
</reference>
<evidence type="ECO:0000313" key="12">
    <source>
        <dbReference type="EMBL" id="GGI92382.1"/>
    </source>
</evidence>
<feature type="compositionally biased region" description="Basic and acidic residues" evidence="11">
    <location>
        <begin position="665"/>
        <end position="685"/>
    </location>
</feature>
<feature type="region of interest" description="Disordered" evidence="11">
    <location>
        <begin position="655"/>
        <end position="685"/>
    </location>
</feature>
<dbReference type="PANTHER" id="PTHR32438">
    <property type="entry name" value="4-ALPHA-GLUCANOTRANSFERASE DPE1, CHLOROPLASTIC/AMYLOPLASTIC"/>
    <property type="match status" value="1"/>
</dbReference>
<proteinExistence type="inferred from homology"/>
<gene>
    <name evidence="12" type="ORF">GCM10009083_06150</name>
</gene>
<dbReference type="PANTHER" id="PTHR32438:SF5">
    <property type="entry name" value="4-ALPHA-GLUCANOTRANSFERASE DPE1, CHLOROPLASTIC_AMYLOPLASTIC"/>
    <property type="match status" value="1"/>
</dbReference>
<keyword evidence="5 10" id="KW-0328">Glycosyltransferase</keyword>
<comment type="catalytic activity">
    <reaction evidence="1 10">
        <text>Transfers a segment of a (1-&gt;4)-alpha-D-glucan to a new position in an acceptor, which may be glucose or a (1-&gt;4)-alpha-D-glucan.</text>
        <dbReference type="EC" id="2.4.1.25"/>
    </reaction>
</comment>
<dbReference type="NCBIfam" id="TIGR00217">
    <property type="entry name" value="malQ"/>
    <property type="match status" value="1"/>
</dbReference>
<keyword evidence="13" id="KW-1185">Reference proteome</keyword>
<dbReference type="EC" id="2.4.1.25" evidence="3 10"/>
<name>A0ABQ2CNK4_9GAMM</name>
<dbReference type="Gene3D" id="3.20.20.80">
    <property type="entry name" value="Glycosidases"/>
    <property type="match status" value="1"/>
</dbReference>
<evidence type="ECO:0000256" key="3">
    <source>
        <dbReference type="ARBA" id="ARBA00012560"/>
    </source>
</evidence>
<organism evidence="12 13">
    <name type="scientific">Halopseudomonas pertucinogena</name>
    <dbReference type="NCBI Taxonomy" id="86175"/>
    <lineage>
        <taxon>Bacteria</taxon>
        <taxon>Pseudomonadati</taxon>
        <taxon>Pseudomonadota</taxon>
        <taxon>Gammaproteobacteria</taxon>
        <taxon>Pseudomonadales</taxon>
        <taxon>Pseudomonadaceae</taxon>
        <taxon>Halopseudomonas</taxon>
    </lineage>
</organism>
<evidence type="ECO:0000256" key="5">
    <source>
        <dbReference type="ARBA" id="ARBA00022676"/>
    </source>
</evidence>